<keyword evidence="1" id="KW-0812">Transmembrane</keyword>
<keyword evidence="1" id="KW-0472">Membrane</keyword>
<name>A0AAV1QP45_9ROSI</name>
<keyword evidence="1" id="KW-1133">Transmembrane helix</keyword>
<dbReference type="Proteomes" id="UP001314170">
    <property type="component" value="Unassembled WGS sequence"/>
</dbReference>
<protein>
    <submittedName>
        <fullName evidence="2">Uncharacterized protein</fullName>
    </submittedName>
</protein>
<dbReference type="AlphaFoldDB" id="A0AAV1QP45"/>
<dbReference type="EMBL" id="CAWUPB010000127">
    <property type="protein sequence ID" value="CAK7323501.1"/>
    <property type="molecule type" value="Genomic_DNA"/>
</dbReference>
<organism evidence="2 3">
    <name type="scientific">Dovyalis caffra</name>
    <dbReference type="NCBI Taxonomy" id="77055"/>
    <lineage>
        <taxon>Eukaryota</taxon>
        <taxon>Viridiplantae</taxon>
        <taxon>Streptophyta</taxon>
        <taxon>Embryophyta</taxon>
        <taxon>Tracheophyta</taxon>
        <taxon>Spermatophyta</taxon>
        <taxon>Magnoliopsida</taxon>
        <taxon>eudicotyledons</taxon>
        <taxon>Gunneridae</taxon>
        <taxon>Pentapetalae</taxon>
        <taxon>rosids</taxon>
        <taxon>fabids</taxon>
        <taxon>Malpighiales</taxon>
        <taxon>Salicaceae</taxon>
        <taxon>Flacourtieae</taxon>
        <taxon>Dovyalis</taxon>
    </lineage>
</organism>
<proteinExistence type="predicted"/>
<sequence length="99" mass="10993">MSDGNNEATGTVTTVVAVVVIGLLIYSCCRCRTKTNEGKTMKAPGQDFRIPREEFVENPSGYFRNLRKKNGWRSGPNRNLVVVIKHGLNTVVKMVGHND</sequence>
<evidence type="ECO:0000256" key="1">
    <source>
        <dbReference type="SAM" id="Phobius"/>
    </source>
</evidence>
<accession>A0AAV1QP45</accession>
<gene>
    <name evidence="2" type="ORF">DCAF_LOCUS1130</name>
</gene>
<keyword evidence="3" id="KW-1185">Reference proteome</keyword>
<comment type="caution">
    <text evidence="2">The sequence shown here is derived from an EMBL/GenBank/DDBJ whole genome shotgun (WGS) entry which is preliminary data.</text>
</comment>
<feature type="transmembrane region" description="Helical" evidence="1">
    <location>
        <begin position="12"/>
        <end position="29"/>
    </location>
</feature>
<dbReference type="PANTHER" id="PTHR33333:SF46">
    <property type="entry name" value="LOW QUALITY PROTEIN: GLYCINE-RICH PROTEIN DOT1"/>
    <property type="match status" value="1"/>
</dbReference>
<dbReference type="InterPro" id="IPR039926">
    <property type="entry name" value="Egg_app_1"/>
</dbReference>
<reference evidence="2 3" key="1">
    <citation type="submission" date="2024-01" db="EMBL/GenBank/DDBJ databases">
        <authorList>
            <person name="Waweru B."/>
        </authorList>
    </citation>
    <scope>NUCLEOTIDE SEQUENCE [LARGE SCALE GENOMIC DNA]</scope>
</reference>
<evidence type="ECO:0000313" key="3">
    <source>
        <dbReference type="Proteomes" id="UP001314170"/>
    </source>
</evidence>
<evidence type="ECO:0000313" key="2">
    <source>
        <dbReference type="EMBL" id="CAK7323501.1"/>
    </source>
</evidence>
<dbReference type="PANTHER" id="PTHR33333">
    <property type="entry name" value="ERYTHROCYTE MEMBRANE PROTEIN 1-LIKE"/>
    <property type="match status" value="1"/>
</dbReference>